<feature type="binding site" evidence="9">
    <location>
        <position position="161"/>
    </location>
    <ligand>
        <name>a divalent metal cation</name>
        <dbReference type="ChEBI" id="CHEBI:60240"/>
        <label>1</label>
    </ligand>
</feature>
<keyword evidence="5 9" id="KW-0460">Magnesium</keyword>
<keyword evidence="3 9" id="KW-0378">Hydrolase</keyword>
<dbReference type="EC" id="3.6.1.22" evidence="9"/>
<organism evidence="11 12">
    <name type="scientific">Zophobihabitans entericus</name>
    <dbReference type="NCBI Taxonomy" id="1635327"/>
    <lineage>
        <taxon>Bacteria</taxon>
        <taxon>Pseudomonadati</taxon>
        <taxon>Pseudomonadota</taxon>
        <taxon>Gammaproteobacteria</taxon>
        <taxon>Orbales</taxon>
        <taxon>Orbaceae</taxon>
        <taxon>Zophobihabitans</taxon>
    </lineage>
</organism>
<comment type="caution">
    <text evidence="9">Lacks conserved residue(s) required for the propagation of feature annotation.</text>
</comment>
<keyword evidence="2 9" id="KW-0479">Metal-binding</keyword>
<evidence type="ECO:0000256" key="9">
    <source>
        <dbReference type="HAMAP-Rule" id="MF_00297"/>
    </source>
</evidence>
<comment type="function">
    <text evidence="9">mRNA decapping enzyme that specifically removes the nicotinamide adenine dinucleotide (NAD) cap from a subset of mRNAs by hydrolyzing the diphosphate linkage to produce nicotinamide mononucleotide (NMN) and 5' monophosphate mRNA. The NAD-cap is present at the 5'-end of some mRNAs and stabilizes RNA against 5'-processing. Has preference for mRNAs with a 5'-end purine. Catalyzes the hydrolysis of a broad range of dinucleotide pyrophosphates.</text>
</comment>
<proteinExistence type="inferred from homology"/>
<dbReference type="InterPro" id="IPR000086">
    <property type="entry name" value="NUDIX_hydrolase_dom"/>
</dbReference>
<evidence type="ECO:0000256" key="4">
    <source>
        <dbReference type="ARBA" id="ARBA00022833"/>
    </source>
</evidence>
<feature type="binding site" evidence="9">
    <location>
        <position position="121"/>
    </location>
    <ligand>
        <name>Zn(2+)</name>
        <dbReference type="ChEBI" id="CHEBI:29105"/>
    </ligand>
</feature>
<dbReference type="PANTHER" id="PTHR42904">
    <property type="entry name" value="NUDIX HYDROLASE, NUDC SUBFAMILY"/>
    <property type="match status" value="1"/>
</dbReference>
<dbReference type="InParanoid" id="A0A6G9IET1"/>
<feature type="binding site" evidence="9">
    <location>
        <position position="181"/>
    </location>
    <ligand>
        <name>a divalent metal cation</name>
        <dbReference type="ChEBI" id="CHEBI:60240"/>
        <label>3</label>
    </ligand>
</feature>
<keyword evidence="7 9" id="KW-0464">Manganese</keyword>
<evidence type="ECO:0000256" key="3">
    <source>
        <dbReference type="ARBA" id="ARBA00022801"/>
    </source>
</evidence>
<evidence type="ECO:0000256" key="6">
    <source>
        <dbReference type="ARBA" id="ARBA00023027"/>
    </source>
</evidence>
<dbReference type="InterPro" id="IPR015797">
    <property type="entry name" value="NUDIX_hydrolase-like_dom_sf"/>
</dbReference>
<dbReference type="GO" id="GO:0006742">
    <property type="term" value="P:NADP+ catabolic process"/>
    <property type="evidence" value="ECO:0007669"/>
    <property type="project" value="TreeGrafter"/>
</dbReference>
<comment type="cofactor">
    <cofactor evidence="9">
        <name>Mg(2+)</name>
        <dbReference type="ChEBI" id="CHEBI:18420"/>
    </cofactor>
    <cofactor evidence="9">
        <name>Mn(2+)</name>
        <dbReference type="ChEBI" id="CHEBI:29035"/>
    </cofactor>
    <text evidence="9">Divalent metal cations. Mg(2+) or Mn(2+).</text>
</comment>
<dbReference type="EMBL" id="CP050253">
    <property type="protein sequence ID" value="QIQ22332.1"/>
    <property type="molecule type" value="Genomic_DNA"/>
</dbReference>
<comment type="subunit">
    <text evidence="9">Homodimer.</text>
</comment>
<dbReference type="InterPro" id="IPR022925">
    <property type="entry name" value="RNA_Hydrolase_NudC"/>
</dbReference>
<comment type="similarity">
    <text evidence="1 9">Belongs to the Nudix hydrolase family. NudC subfamily.</text>
</comment>
<evidence type="ECO:0000256" key="8">
    <source>
        <dbReference type="ARBA" id="ARBA00023679"/>
    </source>
</evidence>
<dbReference type="FunCoup" id="A0A6G9IET1">
    <property type="interactions" value="279"/>
</dbReference>
<feature type="binding site" evidence="9">
    <location>
        <position position="103"/>
    </location>
    <ligand>
        <name>Zn(2+)</name>
        <dbReference type="ChEBI" id="CHEBI:29105"/>
    </ligand>
</feature>
<name>A0A6G9IET1_9GAMM</name>
<keyword evidence="12" id="KW-1185">Reference proteome</keyword>
<dbReference type="GO" id="GO:0000287">
    <property type="term" value="F:magnesium ion binding"/>
    <property type="evidence" value="ECO:0007669"/>
    <property type="project" value="UniProtKB-UniRule"/>
</dbReference>
<gene>
    <name evidence="9 11" type="primary">nudC</name>
    <name evidence="11" type="ORF">IPMB12_00080</name>
</gene>
<evidence type="ECO:0000259" key="10">
    <source>
        <dbReference type="PROSITE" id="PS51462"/>
    </source>
</evidence>
<feature type="binding site" evidence="9">
    <location>
        <position position="244"/>
    </location>
    <ligand>
        <name>substrate</name>
    </ligand>
</feature>
<comment type="catalytic activity">
    <reaction evidence="9">
        <text>NADH + H2O = reduced beta-nicotinamide D-ribonucleotide + AMP + 2 H(+)</text>
        <dbReference type="Rhea" id="RHEA:48868"/>
        <dbReference type="ChEBI" id="CHEBI:15377"/>
        <dbReference type="ChEBI" id="CHEBI:15378"/>
        <dbReference type="ChEBI" id="CHEBI:57945"/>
        <dbReference type="ChEBI" id="CHEBI:90832"/>
        <dbReference type="ChEBI" id="CHEBI:456215"/>
        <dbReference type="EC" id="3.6.1.22"/>
    </reaction>
</comment>
<feature type="binding site" evidence="9">
    <location>
        <position position="222"/>
    </location>
    <ligand>
        <name>a divalent metal cation</name>
        <dbReference type="ChEBI" id="CHEBI:60240"/>
        <label>1</label>
    </ligand>
</feature>
<keyword evidence="4 9" id="KW-0862">Zinc</keyword>
<comment type="catalytic activity">
    <reaction evidence="8">
        <text>a 5'-end NAD(+)-phospho-ribonucleoside in mRNA + H2O = a 5'-end phospho-adenosine-phospho-ribonucleoside in mRNA + beta-nicotinamide D-ribonucleotide + 2 H(+)</text>
        <dbReference type="Rhea" id="RHEA:60876"/>
        <dbReference type="Rhea" id="RHEA-COMP:15698"/>
        <dbReference type="Rhea" id="RHEA-COMP:15719"/>
        <dbReference type="ChEBI" id="CHEBI:14649"/>
        <dbReference type="ChEBI" id="CHEBI:15377"/>
        <dbReference type="ChEBI" id="CHEBI:15378"/>
        <dbReference type="ChEBI" id="CHEBI:144029"/>
        <dbReference type="ChEBI" id="CHEBI:144051"/>
    </reaction>
    <physiologicalReaction direction="left-to-right" evidence="8">
        <dbReference type="Rhea" id="RHEA:60877"/>
    </physiologicalReaction>
</comment>
<comment type="cofactor">
    <cofactor evidence="9">
        <name>Zn(2+)</name>
        <dbReference type="ChEBI" id="CHEBI:29105"/>
    </cofactor>
    <text evidence="9">Binds 1 zinc ion per subunit.</text>
</comment>
<evidence type="ECO:0000313" key="11">
    <source>
        <dbReference type="EMBL" id="QIQ22332.1"/>
    </source>
</evidence>
<dbReference type="GO" id="GO:0019677">
    <property type="term" value="P:NAD+ catabolic process"/>
    <property type="evidence" value="ECO:0007669"/>
    <property type="project" value="TreeGrafter"/>
</dbReference>
<dbReference type="FunFam" id="3.90.79.10:FF:000004">
    <property type="entry name" value="NADH pyrophosphatase"/>
    <property type="match status" value="1"/>
</dbReference>
<dbReference type="PROSITE" id="PS51462">
    <property type="entry name" value="NUDIX"/>
    <property type="match status" value="1"/>
</dbReference>
<dbReference type="InterPro" id="IPR049734">
    <property type="entry name" value="NudC-like_C"/>
</dbReference>
<feature type="binding site" evidence="9">
    <location>
        <position position="177"/>
    </location>
    <ligand>
        <name>a divalent metal cation</name>
        <dbReference type="ChEBI" id="CHEBI:60240"/>
        <label>3</label>
    </ligand>
</feature>
<feature type="domain" description="Nudix hydrolase" evidence="10">
    <location>
        <begin position="127"/>
        <end position="251"/>
    </location>
</feature>
<dbReference type="GO" id="GO:0005829">
    <property type="term" value="C:cytosol"/>
    <property type="evidence" value="ECO:0007669"/>
    <property type="project" value="TreeGrafter"/>
</dbReference>
<feature type="binding site" evidence="9">
    <location>
        <begin position="195"/>
        <end position="202"/>
    </location>
    <ligand>
        <name>substrate</name>
    </ligand>
</feature>
<feature type="binding site" evidence="9">
    <location>
        <position position="100"/>
    </location>
    <ligand>
        <name>Zn(2+)</name>
        <dbReference type="ChEBI" id="CHEBI:29105"/>
    </ligand>
</feature>
<protein>
    <recommendedName>
        <fullName evidence="9">NAD-capped RNA hydrolase NudC</fullName>
        <shortName evidence="9">DeNADding enzyme NudC</shortName>
        <ecNumber evidence="9">3.6.1.-</ecNumber>
    </recommendedName>
    <alternativeName>
        <fullName evidence="9">NADH pyrophosphatase</fullName>
        <ecNumber evidence="9">3.6.1.22</ecNumber>
    </alternativeName>
</protein>
<feature type="binding site" evidence="9">
    <location>
        <position position="113"/>
    </location>
    <ligand>
        <name>substrate</name>
    </ligand>
</feature>
<dbReference type="GO" id="GO:0030145">
    <property type="term" value="F:manganese ion binding"/>
    <property type="evidence" value="ECO:0007669"/>
    <property type="project" value="UniProtKB-UniRule"/>
</dbReference>
<accession>A0A6G9IET1</accession>
<evidence type="ECO:0000256" key="5">
    <source>
        <dbReference type="ARBA" id="ARBA00022842"/>
    </source>
</evidence>
<dbReference type="Pfam" id="PF00293">
    <property type="entry name" value="NUDIX"/>
    <property type="match status" value="1"/>
</dbReference>
<evidence type="ECO:0000256" key="7">
    <source>
        <dbReference type="ARBA" id="ARBA00023211"/>
    </source>
</evidence>
<dbReference type="InterPro" id="IPR015376">
    <property type="entry name" value="Znr_NADH_PPase"/>
</dbReference>
<dbReference type="Proteomes" id="UP000501168">
    <property type="component" value="Chromosome"/>
</dbReference>
<dbReference type="SUPFAM" id="SSF55811">
    <property type="entry name" value="Nudix"/>
    <property type="match status" value="2"/>
</dbReference>
<evidence type="ECO:0000256" key="1">
    <source>
        <dbReference type="ARBA" id="ARBA00009595"/>
    </source>
</evidence>
<feature type="binding site" evidence="9">
    <location>
        <position position="222"/>
    </location>
    <ligand>
        <name>a divalent metal cation</name>
        <dbReference type="ChEBI" id="CHEBI:60240"/>
        <label>3</label>
    </ligand>
</feature>
<dbReference type="AlphaFoldDB" id="A0A6G9IET1"/>
<dbReference type="GO" id="GO:0035529">
    <property type="term" value="F:NADH pyrophosphatase activity"/>
    <property type="evidence" value="ECO:0007669"/>
    <property type="project" value="TreeGrafter"/>
</dbReference>
<dbReference type="RefSeq" id="WP_166917628.1">
    <property type="nucleotide sequence ID" value="NZ_CP050253.1"/>
</dbReference>
<dbReference type="Gene3D" id="3.90.79.20">
    <property type="match status" value="1"/>
</dbReference>
<feature type="binding site" evidence="9">
    <location>
        <position position="70"/>
    </location>
    <ligand>
        <name>substrate</name>
    </ligand>
</feature>
<feature type="short sequence motif" description="Nudix box" evidence="9">
    <location>
        <begin position="162"/>
        <end position="183"/>
    </location>
</feature>
<dbReference type="InterPro" id="IPR050241">
    <property type="entry name" value="NAD-cap_RNA_hydrolase_NudC"/>
</dbReference>
<evidence type="ECO:0000313" key="12">
    <source>
        <dbReference type="Proteomes" id="UP000501168"/>
    </source>
</evidence>
<dbReference type="Pfam" id="PF09297">
    <property type="entry name" value="Zn_ribbon_NUD"/>
    <property type="match status" value="1"/>
</dbReference>
<dbReference type="GO" id="GO:0008270">
    <property type="term" value="F:zinc ion binding"/>
    <property type="evidence" value="ECO:0007669"/>
    <property type="project" value="UniProtKB-UniRule"/>
</dbReference>
<sequence length="263" mass="30391">MQPLPLTGDESGYWFVSLNGKLWLPGGDVPMGTAKEFNFTGVDAQPIGEWEGKTAWLICREMSKYMGSIRPLLDSTDDSFFQLAGRAVQLSDFYRSHKYCGYCGHKMYLSPTEWCCMCNNCHQRYYPQISPSIIVAIRHKNKILLAKHVRHKQESLYTVLAGFIEIGEKVEDAVKREVFEESSIRIKNLRYVSSQTWPFPNSLMMAYLADYDSGDITIDKSELMEADWYHYDDLPKIPPYGTIARRLIEETIVLCRRYDEFGE</sequence>
<reference evidence="11 12" key="1">
    <citation type="submission" date="2020-03" db="EMBL/GenBank/DDBJ databases">
        <title>Complete genome sequence of Orbus sp. IPMB12 (BCRC 80908).</title>
        <authorList>
            <person name="Lo W.-S."/>
            <person name="Chang T.-H."/>
            <person name="Kuo C.-H."/>
        </authorList>
    </citation>
    <scope>NUCLEOTIDE SEQUENCE [LARGE SCALE GENOMIC DNA]</scope>
    <source>
        <strain evidence="11 12">IPMB12</strain>
    </source>
</reference>
<keyword evidence="6 9" id="KW-0520">NAD</keyword>
<comment type="catalytic activity">
    <reaction evidence="9">
        <text>NAD(+) + H2O = beta-nicotinamide D-ribonucleotide + AMP + 2 H(+)</text>
        <dbReference type="Rhea" id="RHEA:11800"/>
        <dbReference type="ChEBI" id="CHEBI:14649"/>
        <dbReference type="ChEBI" id="CHEBI:15377"/>
        <dbReference type="ChEBI" id="CHEBI:15378"/>
        <dbReference type="ChEBI" id="CHEBI:57540"/>
        <dbReference type="ChEBI" id="CHEBI:456215"/>
        <dbReference type="EC" id="3.6.1.22"/>
    </reaction>
</comment>
<feature type="binding site" evidence="9">
    <location>
        <position position="126"/>
    </location>
    <ligand>
        <name>substrate</name>
    </ligand>
</feature>
<dbReference type="PANTHER" id="PTHR42904:SF6">
    <property type="entry name" value="NAD-CAPPED RNA HYDROLASE NUDT12"/>
    <property type="match status" value="1"/>
</dbReference>
<dbReference type="HAMAP" id="MF_00297">
    <property type="entry name" value="Nudix_NudC"/>
    <property type="match status" value="1"/>
</dbReference>
<feature type="binding site" evidence="9">
    <location>
        <position position="177"/>
    </location>
    <ligand>
        <name>a divalent metal cation</name>
        <dbReference type="ChEBI" id="CHEBI:60240"/>
        <label>2</label>
    </ligand>
</feature>
<feature type="binding site" evidence="9">
    <location>
        <position position="118"/>
    </location>
    <ligand>
        <name>Zn(2+)</name>
        <dbReference type="ChEBI" id="CHEBI:29105"/>
    </ligand>
</feature>
<dbReference type="GO" id="GO:0000210">
    <property type="term" value="F:NAD+ diphosphatase activity"/>
    <property type="evidence" value="ECO:0007669"/>
    <property type="project" value="UniProtKB-UniRule"/>
</dbReference>
<feature type="binding site" evidence="9">
    <location>
        <position position="181"/>
    </location>
    <ligand>
        <name>a divalent metal cation</name>
        <dbReference type="ChEBI" id="CHEBI:60240"/>
        <label>1</label>
    </ligand>
</feature>
<dbReference type="KEGG" id="orb:IPMB12_00080"/>
<dbReference type="NCBIfam" id="NF001299">
    <property type="entry name" value="PRK00241.1"/>
    <property type="match status" value="1"/>
</dbReference>
<dbReference type="EC" id="3.6.1.-" evidence="9"/>
<evidence type="ECO:0000256" key="2">
    <source>
        <dbReference type="ARBA" id="ARBA00022723"/>
    </source>
</evidence>
<dbReference type="CDD" id="cd03429">
    <property type="entry name" value="NUDIX_NADH_pyrophosphatase_Nudt13"/>
    <property type="match status" value="1"/>
</dbReference>
<dbReference type="Gene3D" id="3.90.79.10">
    <property type="entry name" value="Nucleoside Triphosphate Pyrophosphohydrolase"/>
    <property type="match status" value="1"/>
</dbReference>